<name>A0ABW7GDJ3_9BURK</name>
<protein>
    <recommendedName>
        <fullName evidence="3">Peptidase M60 domain-containing protein</fullName>
    </recommendedName>
</protein>
<organism evidence="1 2">
    <name type="scientific">Pelomonas lactea</name>
    <dbReference type="NCBI Taxonomy" id="3299030"/>
    <lineage>
        <taxon>Bacteria</taxon>
        <taxon>Pseudomonadati</taxon>
        <taxon>Pseudomonadota</taxon>
        <taxon>Betaproteobacteria</taxon>
        <taxon>Burkholderiales</taxon>
        <taxon>Sphaerotilaceae</taxon>
        <taxon>Roseateles</taxon>
    </lineage>
</organism>
<sequence>MPACQWDSKSSPPPFDAFHVETIVDPFTLRDVVGMVRHPGWPYVVHNVLGDFNEGCCRIGLEYLDALQAALQFRPGEWLHPEIRKALEQTGSAERSGFGWLPCTELAPPKSIRRPLGSFLVERRAAAGAPAVTPSLLVLLAGSVDTKTQLQVGSDMGLRIVMQLHEGNEVRIHGVTLAGLTTRRALEVVPWQSLAGEPDFNLVSDVRKEIGRGLDCEGAVWVANIEKTDRADAPPNRLTASGYALRWPQSAKGRPSKRAARALTYDFRVELAVDSGSRTVKLVEIHRDLVIGAGVAETKPRTLSCFVQDAASRESPLPAGKLVPDLPYLQRPRDSLARRRTTLSDDELGSFRDAVDAELVAGDLLKFSDADHAGLFEVRAASARSTARLGGCTVASKGEVVTAGDDTEPPVRSDQQAAIDAHLRAAELFSRMLAYGLSPGEYFRFARLPLVHRVRPAMRWAPDGELPSAEVRPFLGDLNGTDGHPLPSDPLQLLVNYGSADPVHRRKLHLTADDGHQGPMVGRLKAQYLSVASDPRWAWHEFGHVLNFASTGELEFPFAHSAGDALAAIVADPISRLAAGADPDAPIRYVTYPWVEVPGRSHGRSPLGSYAWCGCRNLTRLDFTASLERYHHSYFGEQLMSSSLFRLYRSLGGDTRDQDASDAQALEDELTRLSASDYCVYLIMHGISLLGPDTLAPARTADQFVGALIDADLGTGAWNVEAAWPFNLNARSVRRQGGRVHKVIRWAFEQQGLYATDDPRDTAEGPGKPPRVDVFIADRRGDDGRAGDGGYAPVPLRVGANERWHAHRDWIKRAGAQLLVRVGNRGAQPAAGTVVQWWWTSDTPSASRVRWVAAKSAVRPQSVAGGGNVEFRLQAPSGTADAAWVLVSVHAPADPSNLTAEAPPSTWAEVLELVAHDNNLALAPL</sequence>
<accession>A0ABW7GDJ3</accession>
<keyword evidence="2" id="KW-1185">Reference proteome</keyword>
<comment type="caution">
    <text evidence="1">The sequence shown here is derived from an EMBL/GenBank/DDBJ whole genome shotgun (WGS) entry which is preliminary data.</text>
</comment>
<evidence type="ECO:0000313" key="1">
    <source>
        <dbReference type="EMBL" id="MFG6460025.1"/>
    </source>
</evidence>
<evidence type="ECO:0008006" key="3">
    <source>
        <dbReference type="Google" id="ProtNLM"/>
    </source>
</evidence>
<proteinExistence type="predicted"/>
<reference evidence="1 2" key="1">
    <citation type="submission" date="2024-08" db="EMBL/GenBank/DDBJ databases">
        <authorList>
            <person name="Lu H."/>
        </authorList>
    </citation>
    <scope>NUCLEOTIDE SEQUENCE [LARGE SCALE GENOMIC DNA]</scope>
    <source>
        <strain evidence="1 2">DXS20W</strain>
    </source>
</reference>
<gene>
    <name evidence="1" type="ORF">ACG04Q_00495</name>
</gene>
<evidence type="ECO:0000313" key="2">
    <source>
        <dbReference type="Proteomes" id="UP001606302"/>
    </source>
</evidence>
<dbReference type="EMBL" id="JBIGHX010000001">
    <property type="protein sequence ID" value="MFG6460025.1"/>
    <property type="molecule type" value="Genomic_DNA"/>
</dbReference>
<dbReference type="RefSeq" id="WP_394508824.1">
    <property type="nucleotide sequence ID" value="NZ_JBIGHX010000001.1"/>
</dbReference>
<dbReference type="Proteomes" id="UP001606302">
    <property type="component" value="Unassembled WGS sequence"/>
</dbReference>